<dbReference type="STRING" id="632773.BBEV_1814"/>
<dbReference type="KEGG" id="bbev:BBEV_1814"/>
<gene>
    <name evidence="9" type="primary">fliZ</name>
    <name evidence="9" type="ORF">BBEV_1814</name>
</gene>
<keyword evidence="8" id="KW-0732">Signal</keyword>
<sequence>MIILGVKHVKWIKVFSLLLLMMLIASPAIQANENNFGEEDRSVIDGLNPDQKEVEEEPTNGSEEDVIDPPEDEGPPDISEDSEDEAPLAGYEDQNLFLMLLQLLLALGFVLFLIYMLLKFMNNRSRSFQGNRTIQTVGGTGVGQNRSVQIVRVGDRILVVGVGETVQLLQEITDPEEVERLSKPTEGGEFYEQPLSKFSAFLKRDQSDHGPSRQEDAFRSLLNREMDDVKQSQNKIHSAMKEKK</sequence>
<evidence type="ECO:0000313" key="10">
    <source>
        <dbReference type="Proteomes" id="UP000094463"/>
    </source>
</evidence>
<keyword evidence="3 7" id="KW-0812">Transmembrane</keyword>
<accession>A0A1D7QVY6</accession>
<keyword evidence="10" id="KW-1185">Reference proteome</keyword>
<dbReference type="GO" id="GO:0044781">
    <property type="term" value="P:bacterial-type flagellum organization"/>
    <property type="evidence" value="ECO:0007669"/>
    <property type="project" value="InterPro"/>
</dbReference>
<comment type="subcellular location">
    <subcellularLocation>
        <location evidence="1">Cell membrane</location>
    </subcellularLocation>
</comment>
<feature type="compositionally biased region" description="Acidic residues" evidence="6">
    <location>
        <begin position="53"/>
        <end position="85"/>
    </location>
</feature>
<feature type="signal peptide" evidence="8">
    <location>
        <begin position="1"/>
        <end position="31"/>
    </location>
</feature>
<evidence type="ECO:0000256" key="3">
    <source>
        <dbReference type="ARBA" id="ARBA00022692"/>
    </source>
</evidence>
<evidence type="ECO:0000256" key="2">
    <source>
        <dbReference type="ARBA" id="ARBA00022475"/>
    </source>
</evidence>
<dbReference type="Proteomes" id="UP000094463">
    <property type="component" value="Chromosome"/>
</dbReference>
<dbReference type="Pfam" id="PF04347">
    <property type="entry name" value="FliO"/>
    <property type="match status" value="1"/>
</dbReference>
<keyword evidence="5 7" id="KW-0472">Membrane</keyword>
<evidence type="ECO:0000256" key="8">
    <source>
        <dbReference type="SAM" id="SignalP"/>
    </source>
</evidence>
<dbReference type="AlphaFoldDB" id="A0A1D7QVY6"/>
<evidence type="ECO:0000313" key="9">
    <source>
        <dbReference type="EMBL" id="AOM83175.1"/>
    </source>
</evidence>
<dbReference type="OrthoDB" id="2376965at2"/>
<protein>
    <submittedName>
        <fullName evidence="9">Flagellar biosynthesis protein FliZ</fullName>
    </submittedName>
</protein>
<evidence type="ECO:0000256" key="7">
    <source>
        <dbReference type="SAM" id="Phobius"/>
    </source>
</evidence>
<name>A0A1D7QVY6_9BACI</name>
<dbReference type="EMBL" id="CP012502">
    <property type="protein sequence ID" value="AOM83175.1"/>
    <property type="molecule type" value="Genomic_DNA"/>
</dbReference>
<evidence type="ECO:0000256" key="5">
    <source>
        <dbReference type="ARBA" id="ARBA00023136"/>
    </source>
</evidence>
<keyword evidence="9" id="KW-0969">Cilium</keyword>
<feature type="chain" id="PRO_5009099128" evidence="8">
    <location>
        <begin position="32"/>
        <end position="244"/>
    </location>
</feature>
<feature type="region of interest" description="Disordered" evidence="6">
    <location>
        <begin position="40"/>
        <end position="85"/>
    </location>
</feature>
<evidence type="ECO:0000256" key="6">
    <source>
        <dbReference type="SAM" id="MobiDB-lite"/>
    </source>
</evidence>
<organism evidence="9 10">
    <name type="scientific">Salisediminibacterium beveridgei</name>
    <dbReference type="NCBI Taxonomy" id="632773"/>
    <lineage>
        <taxon>Bacteria</taxon>
        <taxon>Bacillati</taxon>
        <taxon>Bacillota</taxon>
        <taxon>Bacilli</taxon>
        <taxon>Bacillales</taxon>
        <taxon>Bacillaceae</taxon>
        <taxon>Salisediminibacterium</taxon>
    </lineage>
</organism>
<proteinExistence type="predicted"/>
<reference evidence="9 10" key="1">
    <citation type="submission" date="2015-08" db="EMBL/GenBank/DDBJ databases">
        <title>The complete genome sequence of Bacillus beveridgei MLTeJB.</title>
        <authorList>
            <person name="Hanson T.E."/>
            <person name="Mesa C."/>
            <person name="Basesman S.M."/>
            <person name="Oremland R.S."/>
        </authorList>
    </citation>
    <scope>NUCLEOTIDE SEQUENCE [LARGE SCALE GENOMIC DNA]</scope>
    <source>
        <strain evidence="9 10">MLTeJB</strain>
    </source>
</reference>
<feature type="transmembrane region" description="Helical" evidence="7">
    <location>
        <begin position="96"/>
        <end position="118"/>
    </location>
</feature>
<evidence type="ECO:0000256" key="4">
    <source>
        <dbReference type="ARBA" id="ARBA00022989"/>
    </source>
</evidence>
<keyword evidence="9" id="KW-0966">Cell projection</keyword>
<dbReference type="GO" id="GO:0016020">
    <property type="term" value="C:membrane"/>
    <property type="evidence" value="ECO:0007669"/>
    <property type="project" value="InterPro"/>
</dbReference>
<keyword evidence="2" id="KW-1003">Cell membrane</keyword>
<evidence type="ECO:0000256" key="1">
    <source>
        <dbReference type="ARBA" id="ARBA00004236"/>
    </source>
</evidence>
<keyword evidence="4 7" id="KW-1133">Transmembrane helix</keyword>
<keyword evidence="9" id="KW-0282">Flagellum</keyword>
<dbReference type="InterPro" id="IPR022781">
    <property type="entry name" value="Flagellar_biosynth_FliO"/>
</dbReference>